<accession>A0AAE2CF55</accession>
<keyword evidence="3" id="KW-1185">Reference proteome</keyword>
<comment type="caution">
    <text evidence="2">The sequence shown here is derived from an EMBL/GenBank/DDBJ whole genome shotgun (WGS) entry which is preliminary data.</text>
</comment>
<feature type="compositionally biased region" description="Basic and acidic residues" evidence="1">
    <location>
        <begin position="39"/>
        <end position="52"/>
    </location>
</feature>
<protein>
    <submittedName>
        <fullName evidence="2">Uncharacterized protein</fullName>
    </submittedName>
</protein>
<feature type="compositionally biased region" description="Acidic residues" evidence="1">
    <location>
        <begin position="53"/>
        <end position="66"/>
    </location>
</feature>
<feature type="compositionally biased region" description="Basic and acidic residues" evidence="1">
    <location>
        <begin position="84"/>
        <end position="96"/>
    </location>
</feature>
<evidence type="ECO:0000313" key="2">
    <source>
        <dbReference type="EMBL" id="KAK4419838.1"/>
    </source>
</evidence>
<dbReference type="EMBL" id="JACGWO010000009">
    <property type="protein sequence ID" value="KAK4419838.1"/>
    <property type="molecule type" value="Genomic_DNA"/>
</dbReference>
<gene>
    <name evidence="2" type="ORF">Salat_2396700</name>
</gene>
<sequence>MHIYVEVEEGDEVSEGVEEAEGGNEDAEGGNEEAEGGNEGDKEAEGGNRGDTDLVDSDYDIGEEENMQQCNVTDRVEEENMQWNEKDKVRKRKEPEGVQGNNASAARESPPPPAVPVFVPGPSMYSQLAMSNQHLSIQPRVQTRAPPPMIGSHGLPVYSSTSRASYGVNNPIIREGGHKFLDLSQSSQASDV</sequence>
<dbReference type="Proteomes" id="UP001293254">
    <property type="component" value="Unassembled WGS sequence"/>
</dbReference>
<feature type="compositionally biased region" description="Acidic residues" evidence="1">
    <location>
        <begin position="1"/>
        <end position="38"/>
    </location>
</feature>
<feature type="region of interest" description="Disordered" evidence="1">
    <location>
        <begin position="1"/>
        <end position="120"/>
    </location>
</feature>
<evidence type="ECO:0000256" key="1">
    <source>
        <dbReference type="SAM" id="MobiDB-lite"/>
    </source>
</evidence>
<dbReference type="AlphaFoldDB" id="A0AAE2CF55"/>
<name>A0AAE2CF55_9LAMI</name>
<proteinExistence type="predicted"/>
<evidence type="ECO:0000313" key="3">
    <source>
        <dbReference type="Proteomes" id="UP001293254"/>
    </source>
</evidence>
<reference evidence="2" key="2">
    <citation type="journal article" date="2024" name="Plant">
        <title>Genomic evolution and insights into agronomic trait innovations of Sesamum species.</title>
        <authorList>
            <person name="Miao H."/>
            <person name="Wang L."/>
            <person name="Qu L."/>
            <person name="Liu H."/>
            <person name="Sun Y."/>
            <person name="Le M."/>
            <person name="Wang Q."/>
            <person name="Wei S."/>
            <person name="Zheng Y."/>
            <person name="Lin W."/>
            <person name="Duan Y."/>
            <person name="Cao H."/>
            <person name="Xiong S."/>
            <person name="Wang X."/>
            <person name="Wei L."/>
            <person name="Li C."/>
            <person name="Ma Q."/>
            <person name="Ju M."/>
            <person name="Zhao R."/>
            <person name="Li G."/>
            <person name="Mu C."/>
            <person name="Tian Q."/>
            <person name="Mei H."/>
            <person name="Zhang T."/>
            <person name="Gao T."/>
            <person name="Zhang H."/>
        </authorList>
    </citation>
    <scope>NUCLEOTIDE SEQUENCE</scope>
    <source>
        <strain evidence="2">3651</strain>
    </source>
</reference>
<reference evidence="2" key="1">
    <citation type="submission" date="2020-06" db="EMBL/GenBank/DDBJ databases">
        <authorList>
            <person name="Li T."/>
            <person name="Hu X."/>
            <person name="Zhang T."/>
            <person name="Song X."/>
            <person name="Zhang H."/>
            <person name="Dai N."/>
            <person name="Sheng W."/>
            <person name="Hou X."/>
            <person name="Wei L."/>
        </authorList>
    </citation>
    <scope>NUCLEOTIDE SEQUENCE</scope>
    <source>
        <strain evidence="2">3651</strain>
        <tissue evidence="2">Leaf</tissue>
    </source>
</reference>
<organism evidence="2 3">
    <name type="scientific">Sesamum alatum</name>
    <dbReference type="NCBI Taxonomy" id="300844"/>
    <lineage>
        <taxon>Eukaryota</taxon>
        <taxon>Viridiplantae</taxon>
        <taxon>Streptophyta</taxon>
        <taxon>Embryophyta</taxon>
        <taxon>Tracheophyta</taxon>
        <taxon>Spermatophyta</taxon>
        <taxon>Magnoliopsida</taxon>
        <taxon>eudicotyledons</taxon>
        <taxon>Gunneridae</taxon>
        <taxon>Pentapetalae</taxon>
        <taxon>asterids</taxon>
        <taxon>lamiids</taxon>
        <taxon>Lamiales</taxon>
        <taxon>Pedaliaceae</taxon>
        <taxon>Sesamum</taxon>
    </lineage>
</organism>